<feature type="transmembrane region" description="Helical" evidence="1">
    <location>
        <begin position="12"/>
        <end position="36"/>
    </location>
</feature>
<dbReference type="Proteomes" id="UP000176284">
    <property type="component" value="Unassembled WGS sequence"/>
</dbReference>
<proteinExistence type="predicted"/>
<evidence type="ECO:0008006" key="4">
    <source>
        <dbReference type="Google" id="ProtNLM"/>
    </source>
</evidence>
<evidence type="ECO:0000256" key="1">
    <source>
        <dbReference type="SAM" id="Phobius"/>
    </source>
</evidence>
<protein>
    <recommendedName>
        <fullName evidence="4">Type 4 fimbrial biogenesis protein PilX N-terminal domain-containing protein</fullName>
    </recommendedName>
</protein>
<sequence length="137" mass="14687">MRQNHFSCSSKYSSGLIAIVTSIILSFLIILVATVLGSSAFFSRSNDVDFLSKQASYFLARSCLDRALLELAGNSNYSGNETITIDSRQCTINPVETSGSNKIIKAAAQVNSAVTNLKLTVVSTTFATVSLEEVSSF</sequence>
<name>A0A1G1ZV08_9BACT</name>
<dbReference type="EMBL" id="MHJM01000020">
    <property type="protein sequence ID" value="OGY67667.1"/>
    <property type="molecule type" value="Genomic_DNA"/>
</dbReference>
<reference evidence="2 3" key="1">
    <citation type="journal article" date="2016" name="Nat. Commun.">
        <title>Thousands of microbial genomes shed light on interconnected biogeochemical processes in an aquifer system.</title>
        <authorList>
            <person name="Anantharaman K."/>
            <person name="Brown C.T."/>
            <person name="Hug L.A."/>
            <person name="Sharon I."/>
            <person name="Castelle C.J."/>
            <person name="Probst A.J."/>
            <person name="Thomas B.C."/>
            <person name="Singh A."/>
            <person name="Wilkins M.J."/>
            <person name="Karaoz U."/>
            <person name="Brodie E.L."/>
            <person name="Williams K.H."/>
            <person name="Hubbard S.S."/>
            <person name="Banfield J.F."/>
        </authorList>
    </citation>
    <scope>NUCLEOTIDE SEQUENCE [LARGE SCALE GENOMIC DNA]</scope>
</reference>
<dbReference type="AlphaFoldDB" id="A0A1G1ZV08"/>
<keyword evidence="1" id="KW-0472">Membrane</keyword>
<evidence type="ECO:0000313" key="2">
    <source>
        <dbReference type="EMBL" id="OGY67667.1"/>
    </source>
</evidence>
<comment type="caution">
    <text evidence="2">The sequence shown here is derived from an EMBL/GenBank/DDBJ whole genome shotgun (WGS) entry which is preliminary data.</text>
</comment>
<evidence type="ECO:0000313" key="3">
    <source>
        <dbReference type="Proteomes" id="UP000176284"/>
    </source>
</evidence>
<keyword evidence="1" id="KW-1133">Transmembrane helix</keyword>
<keyword evidence="1" id="KW-0812">Transmembrane</keyword>
<accession>A0A1G1ZV08</accession>
<organism evidence="2 3">
    <name type="scientific">Candidatus Harrisonbacteria bacterium RIFCSPLOWO2_02_FULL_45_10c</name>
    <dbReference type="NCBI Taxonomy" id="1798410"/>
    <lineage>
        <taxon>Bacteria</taxon>
        <taxon>Candidatus Harrisoniibacteriota</taxon>
    </lineage>
</organism>
<dbReference type="STRING" id="1798410.A3H63_03075"/>
<gene>
    <name evidence="2" type="ORF">A3H63_03075</name>
</gene>